<dbReference type="Gene3D" id="3.30.300.20">
    <property type="match status" value="1"/>
</dbReference>
<gene>
    <name evidence="3" type="ORF">UFOPK3444_00643</name>
</gene>
<dbReference type="InterPro" id="IPR015946">
    <property type="entry name" value="KH_dom-like_a/b"/>
</dbReference>
<dbReference type="CDD" id="cd02414">
    <property type="entry name" value="KH-II_Jag"/>
    <property type="match status" value="1"/>
</dbReference>
<dbReference type="AlphaFoldDB" id="A0A6J7DMP1"/>
<organism evidence="3">
    <name type="scientific">freshwater metagenome</name>
    <dbReference type="NCBI Taxonomy" id="449393"/>
    <lineage>
        <taxon>unclassified sequences</taxon>
        <taxon>metagenomes</taxon>
        <taxon>ecological metagenomes</taxon>
    </lineage>
</organism>
<dbReference type="EMBL" id="CAFBLU010000008">
    <property type="protein sequence ID" value="CAB4869559.1"/>
    <property type="molecule type" value="Genomic_DNA"/>
</dbReference>
<evidence type="ECO:0000259" key="2">
    <source>
        <dbReference type="PROSITE" id="PS51061"/>
    </source>
</evidence>
<dbReference type="Gene3D" id="3.30.1370.50">
    <property type="entry name" value="R3H-like domain"/>
    <property type="match status" value="1"/>
</dbReference>
<feature type="region of interest" description="Disordered" evidence="1">
    <location>
        <begin position="125"/>
        <end position="150"/>
    </location>
</feature>
<reference evidence="3" key="1">
    <citation type="submission" date="2020-05" db="EMBL/GenBank/DDBJ databases">
        <authorList>
            <person name="Chiriac C."/>
            <person name="Salcher M."/>
            <person name="Ghai R."/>
            <person name="Kavagutti S V."/>
        </authorList>
    </citation>
    <scope>NUCLEOTIDE SEQUENCE</scope>
</reference>
<protein>
    <submittedName>
        <fullName evidence="3">Unannotated protein</fullName>
    </submittedName>
</protein>
<feature type="domain" description="R3H" evidence="2">
    <location>
        <begin position="83"/>
        <end position="149"/>
    </location>
</feature>
<dbReference type="InterPro" id="IPR038008">
    <property type="entry name" value="Jag_KH"/>
</dbReference>
<sequence length="150" mass="16831">MSVEERVRTVVGSVVEALDPDAEFKLVDDGEVIKVDIDGPDMGQIIGRHGNTLDAIQHIAYRAASVDRDDMRRVEVDAGGWRERRAIELREIADDAADEAIEAGKSVSLEPMSASERRVVHEYLREREDVDTTSEGREPERYLVVEPLED</sequence>
<dbReference type="SMART" id="SM00393">
    <property type="entry name" value="R3H"/>
    <property type="match status" value="1"/>
</dbReference>
<dbReference type="InterPro" id="IPR034079">
    <property type="entry name" value="R3H_KhpB"/>
</dbReference>
<dbReference type="InterPro" id="IPR036867">
    <property type="entry name" value="R3H_dom_sf"/>
</dbReference>
<dbReference type="Pfam" id="PF01424">
    <property type="entry name" value="R3H"/>
    <property type="match status" value="1"/>
</dbReference>
<evidence type="ECO:0000313" key="3">
    <source>
        <dbReference type="EMBL" id="CAB4869559.1"/>
    </source>
</evidence>
<feature type="compositionally biased region" description="Basic and acidic residues" evidence="1">
    <location>
        <begin position="125"/>
        <end position="143"/>
    </location>
</feature>
<accession>A0A6J7DMP1</accession>
<dbReference type="InterPro" id="IPR001374">
    <property type="entry name" value="R3H_dom"/>
</dbReference>
<dbReference type="CDD" id="cd02644">
    <property type="entry name" value="R3H_jag"/>
    <property type="match status" value="1"/>
</dbReference>
<dbReference type="Pfam" id="PF13083">
    <property type="entry name" value="KH_KhpA-B"/>
    <property type="match status" value="1"/>
</dbReference>
<name>A0A6J7DMP1_9ZZZZ</name>
<dbReference type="PANTHER" id="PTHR35800">
    <property type="entry name" value="PROTEIN JAG"/>
    <property type="match status" value="1"/>
</dbReference>
<dbReference type="InterPro" id="IPR039247">
    <property type="entry name" value="KhpB"/>
</dbReference>
<evidence type="ECO:0000256" key="1">
    <source>
        <dbReference type="SAM" id="MobiDB-lite"/>
    </source>
</evidence>
<dbReference type="GO" id="GO:0003723">
    <property type="term" value="F:RNA binding"/>
    <property type="evidence" value="ECO:0007669"/>
    <property type="project" value="InterPro"/>
</dbReference>
<dbReference type="PROSITE" id="PS51061">
    <property type="entry name" value="R3H"/>
    <property type="match status" value="1"/>
</dbReference>
<dbReference type="SUPFAM" id="SSF82708">
    <property type="entry name" value="R3H domain"/>
    <property type="match status" value="1"/>
</dbReference>
<proteinExistence type="predicted"/>
<dbReference type="PANTHER" id="PTHR35800:SF1">
    <property type="entry name" value="RNA-BINDING PROTEIN KHPB"/>
    <property type="match status" value="1"/>
</dbReference>